<evidence type="ECO:0000313" key="1">
    <source>
        <dbReference type="EMBL" id="KGJ88881.1"/>
    </source>
</evidence>
<gene>
    <name evidence="1" type="ORF">ND2E_0174</name>
</gene>
<protein>
    <recommendedName>
        <fullName evidence="3">Lipoprotein</fullName>
    </recommendedName>
</protein>
<reference evidence="1 2" key="1">
    <citation type="submission" date="2014-08" db="EMBL/GenBank/DDBJ databases">
        <title>Genomic and Phenotypic Diversity of Colwellia psychrerythraea strains from Disparate Marine Basins.</title>
        <authorList>
            <person name="Techtmann S.M."/>
            <person name="Stelling S.C."/>
            <person name="Utturkar S.M."/>
            <person name="Alshibli N."/>
            <person name="Harris A."/>
            <person name="Brown S.D."/>
            <person name="Hazen T.C."/>
        </authorList>
    </citation>
    <scope>NUCLEOTIDE SEQUENCE [LARGE SCALE GENOMIC DNA]</scope>
    <source>
        <strain evidence="1 2">ND2E</strain>
    </source>
</reference>
<dbReference type="PATRIC" id="fig|28229.4.peg.3114"/>
<dbReference type="PROSITE" id="PS51257">
    <property type="entry name" value="PROKAR_LIPOPROTEIN"/>
    <property type="match status" value="1"/>
</dbReference>
<dbReference type="RefSeq" id="WP_033094774.1">
    <property type="nucleotide sequence ID" value="NZ_JQED01000042.1"/>
</dbReference>
<dbReference type="Proteomes" id="UP000029843">
    <property type="component" value="Unassembled WGS sequence"/>
</dbReference>
<dbReference type="EMBL" id="JQED01000042">
    <property type="protein sequence ID" value="KGJ88881.1"/>
    <property type="molecule type" value="Genomic_DNA"/>
</dbReference>
<sequence>MKYCCFFVFVFLLSACGEGGGSSDSEISNDYSEALYLNGHSLNDIFKLKNDSLWIIVGLSTNDGVISEGEKDVIIYNNPNDFGEPDQGVRGQYYVFINNSSDSFYIDPVSPPRTLQEGNVALATLALGAVVVLDDDSVWKVQGIDSSTFSGSSFFDYTLYDINEDFPNLTSQPTETLSDWYLYNEEAPFGYYLEPVIDARIQWEGTHTFYLEGVSDSILLSDGSLWLITGTLSSAATPSGEYSIKLIKNVASLDEPSTGVRTETILYLQGHETTFYVKKI</sequence>
<accession>A0A099KET6</accession>
<evidence type="ECO:0000313" key="2">
    <source>
        <dbReference type="Proteomes" id="UP000029843"/>
    </source>
</evidence>
<comment type="caution">
    <text evidence="1">The sequence shown here is derived from an EMBL/GenBank/DDBJ whole genome shotgun (WGS) entry which is preliminary data.</text>
</comment>
<dbReference type="AlphaFoldDB" id="A0A099KET6"/>
<organism evidence="1 2">
    <name type="scientific">Colwellia psychrerythraea</name>
    <name type="common">Vibrio psychroerythus</name>
    <dbReference type="NCBI Taxonomy" id="28229"/>
    <lineage>
        <taxon>Bacteria</taxon>
        <taxon>Pseudomonadati</taxon>
        <taxon>Pseudomonadota</taxon>
        <taxon>Gammaproteobacteria</taxon>
        <taxon>Alteromonadales</taxon>
        <taxon>Colwelliaceae</taxon>
        <taxon>Colwellia</taxon>
    </lineage>
</organism>
<dbReference type="OrthoDB" id="6223091at2"/>
<evidence type="ECO:0008006" key="3">
    <source>
        <dbReference type="Google" id="ProtNLM"/>
    </source>
</evidence>
<proteinExistence type="predicted"/>
<name>A0A099KET6_COLPS</name>